<dbReference type="RefSeq" id="XP_029218355.1">
    <property type="nucleotide sequence ID" value="XM_029365871.1"/>
</dbReference>
<feature type="compositionally biased region" description="Basic and acidic residues" evidence="1">
    <location>
        <begin position="532"/>
        <end position="548"/>
    </location>
</feature>
<feature type="compositionally biased region" description="Low complexity" evidence="1">
    <location>
        <begin position="586"/>
        <end position="599"/>
    </location>
</feature>
<evidence type="ECO:0000256" key="1">
    <source>
        <dbReference type="SAM" id="MobiDB-lite"/>
    </source>
</evidence>
<protein>
    <submittedName>
        <fullName evidence="2">Uncharacterized protein</fullName>
    </submittedName>
</protein>
<dbReference type="AlphaFoldDB" id="A0A2A9MEH9"/>
<keyword evidence="3" id="KW-1185">Reference proteome</keyword>
<feature type="compositionally biased region" description="Basic and acidic residues" evidence="1">
    <location>
        <begin position="433"/>
        <end position="451"/>
    </location>
</feature>
<feature type="region of interest" description="Disordered" evidence="1">
    <location>
        <begin position="359"/>
        <end position="379"/>
    </location>
</feature>
<feature type="region of interest" description="Disordered" evidence="1">
    <location>
        <begin position="181"/>
        <end position="240"/>
    </location>
</feature>
<dbReference type="EMBL" id="NWUJ01000007">
    <property type="protein sequence ID" value="PFH34346.1"/>
    <property type="molecule type" value="Genomic_DNA"/>
</dbReference>
<comment type="caution">
    <text evidence="2">The sequence shown here is derived from an EMBL/GenBank/DDBJ whole genome shotgun (WGS) entry which is preliminary data.</text>
</comment>
<name>A0A2A9MEH9_BESBE</name>
<evidence type="ECO:0000313" key="2">
    <source>
        <dbReference type="EMBL" id="PFH34346.1"/>
    </source>
</evidence>
<evidence type="ECO:0000313" key="3">
    <source>
        <dbReference type="Proteomes" id="UP000224006"/>
    </source>
</evidence>
<sequence>MFHRRPNAGAGGAAALDERMLDAAEQRAQCVRFCATMFLVLSTLFIIRVQQERYEQSAKHHYRVAYKFPWEQGSFLKEEHSQLQLVYLHPAFQILPSFVESLDDVSLLTQPLGRRGGGKAAASPGRRFSLKSAARANATTAAGGASAAADFSGDDIDSQWLTRHDLATNWLLSFFKSVPEDDERGPAEAPGGGHAAAADSTASPPSGGASGLQARGGPASAGGPDGTGGDSDVWETLNADPSAGGSIVGMVMDSRLFRRVRLPGCSSTSAAMFADHCFIALVRFPLRFCFDPAVGLSPSSAQSPGDASWTAPGATTETGDADARPRGDPNLALPFFDISWTCGAPPAVVAGGAVGVDASAGEDEEAEGSPAAASSSPHPHQQYCVHVVSGLSMGSIQKYVRRVSESVLARSPGSAGRGDDPTASGVGVSASTRAHERTGDDDGDTTRDAHGPGRAKGRKDKKEREAAEGGGDEAHARALRDVGTVAYFCGSPMYQLLALDTANSRLFFAQPIPLRRRSAGAAGGGGAVRRRLAPDAERYRAAGSREREADPEEAATEEASRAAPSSPSERREGRDDRGPAVGENGGSSPSLFFSPPRGGARTPVGEEGTHPEARLVFAQDALPTRGRAAARWPAEGGERAASESEEGEASSPRSPSLPPSPSPRHLGEADGGRAASPVSSAPHDRRAETPHTAVGGSLERREHAHAPSIRGGAAPFASSHAFATSYSPGARDASLCIASVSLEDNVRDVTECREVRNEVSLNLDSGASAREDTIAHEAWRGVWLHYDVRNSSLVLFSFDRQREQDLVLTSMNADTMQLKFSLRLRDFRSGWFLSSEDSSSGKILLIGDRPPYLDSLQSIDVESGYREHADLHHPTTLYAGGPR</sequence>
<dbReference type="OrthoDB" id="331240at2759"/>
<feature type="region of interest" description="Disordered" evidence="1">
    <location>
        <begin position="409"/>
        <end position="473"/>
    </location>
</feature>
<organism evidence="2 3">
    <name type="scientific">Besnoitia besnoiti</name>
    <name type="common">Apicomplexan protozoan</name>
    <dbReference type="NCBI Taxonomy" id="94643"/>
    <lineage>
        <taxon>Eukaryota</taxon>
        <taxon>Sar</taxon>
        <taxon>Alveolata</taxon>
        <taxon>Apicomplexa</taxon>
        <taxon>Conoidasida</taxon>
        <taxon>Coccidia</taxon>
        <taxon>Eucoccidiorida</taxon>
        <taxon>Eimeriorina</taxon>
        <taxon>Sarcocystidae</taxon>
        <taxon>Besnoitia</taxon>
    </lineage>
</organism>
<reference evidence="2 3" key="1">
    <citation type="submission" date="2017-09" db="EMBL/GenBank/DDBJ databases">
        <title>Genome sequencing of Besnoitia besnoiti strain Bb-Ger1.</title>
        <authorList>
            <person name="Schares G."/>
            <person name="Venepally P."/>
            <person name="Lorenzi H.A."/>
        </authorList>
    </citation>
    <scope>NUCLEOTIDE SEQUENCE [LARGE SCALE GENOMIC DNA]</scope>
    <source>
        <strain evidence="2 3">Bb-Ger1</strain>
    </source>
</reference>
<feature type="compositionally biased region" description="Basic and acidic residues" evidence="1">
    <location>
        <begin position="568"/>
        <end position="578"/>
    </location>
</feature>
<gene>
    <name evidence="2" type="ORF">BESB_074980</name>
</gene>
<dbReference type="GeneID" id="40312424"/>
<feature type="region of interest" description="Disordered" evidence="1">
    <location>
        <begin position="297"/>
        <end position="326"/>
    </location>
</feature>
<feature type="compositionally biased region" description="Low complexity" evidence="1">
    <location>
        <begin position="195"/>
        <end position="207"/>
    </location>
</feature>
<proteinExistence type="predicted"/>
<feature type="region of interest" description="Disordered" evidence="1">
    <location>
        <begin position="517"/>
        <end position="714"/>
    </location>
</feature>
<dbReference type="KEGG" id="bbes:BESB_074980"/>
<feature type="compositionally biased region" description="Basic and acidic residues" evidence="1">
    <location>
        <begin position="460"/>
        <end position="473"/>
    </location>
</feature>
<dbReference type="Proteomes" id="UP000224006">
    <property type="component" value="Unassembled WGS sequence"/>
</dbReference>
<feature type="compositionally biased region" description="Low complexity" evidence="1">
    <location>
        <begin position="368"/>
        <end position="377"/>
    </location>
</feature>
<dbReference type="VEuPathDB" id="ToxoDB:BESB_074980"/>
<feature type="compositionally biased region" description="Gly residues" evidence="1">
    <location>
        <begin position="219"/>
        <end position="229"/>
    </location>
</feature>
<accession>A0A2A9MEH9</accession>